<name>A0AA39MEF9_9AGAR</name>
<dbReference type="Proteomes" id="UP001175226">
    <property type="component" value="Unassembled WGS sequence"/>
</dbReference>
<organism evidence="1 2">
    <name type="scientific">Armillaria borealis</name>
    <dbReference type="NCBI Taxonomy" id="47425"/>
    <lineage>
        <taxon>Eukaryota</taxon>
        <taxon>Fungi</taxon>
        <taxon>Dikarya</taxon>
        <taxon>Basidiomycota</taxon>
        <taxon>Agaricomycotina</taxon>
        <taxon>Agaricomycetes</taxon>
        <taxon>Agaricomycetidae</taxon>
        <taxon>Agaricales</taxon>
        <taxon>Marasmiineae</taxon>
        <taxon>Physalacriaceae</taxon>
        <taxon>Armillaria</taxon>
    </lineage>
</organism>
<evidence type="ECO:0000313" key="1">
    <source>
        <dbReference type="EMBL" id="KAK0430505.1"/>
    </source>
</evidence>
<keyword evidence="2" id="KW-1185">Reference proteome</keyword>
<gene>
    <name evidence="1" type="ORF">EV421DRAFT_1743985</name>
</gene>
<proteinExistence type="predicted"/>
<evidence type="ECO:0000313" key="2">
    <source>
        <dbReference type="Proteomes" id="UP001175226"/>
    </source>
</evidence>
<protein>
    <submittedName>
        <fullName evidence="1">Uncharacterized protein</fullName>
    </submittedName>
</protein>
<dbReference type="AlphaFoldDB" id="A0AA39MEF9"/>
<reference evidence="1" key="1">
    <citation type="submission" date="2023-06" db="EMBL/GenBank/DDBJ databases">
        <authorList>
            <consortium name="Lawrence Berkeley National Laboratory"/>
            <person name="Ahrendt S."/>
            <person name="Sahu N."/>
            <person name="Indic B."/>
            <person name="Wong-Bajracharya J."/>
            <person name="Merenyi Z."/>
            <person name="Ke H.-M."/>
            <person name="Monk M."/>
            <person name="Kocsube S."/>
            <person name="Drula E."/>
            <person name="Lipzen A."/>
            <person name="Balint B."/>
            <person name="Henrissat B."/>
            <person name="Andreopoulos B."/>
            <person name="Martin F.M."/>
            <person name="Harder C.B."/>
            <person name="Rigling D."/>
            <person name="Ford K.L."/>
            <person name="Foster G.D."/>
            <person name="Pangilinan J."/>
            <person name="Papanicolaou A."/>
            <person name="Barry K."/>
            <person name="LaButti K."/>
            <person name="Viragh M."/>
            <person name="Koriabine M."/>
            <person name="Yan M."/>
            <person name="Riley R."/>
            <person name="Champramary S."/>
            <person name="Plett K.L."/>
            <person name="Tsai I.J."/>
            <person name="Slot J."/>
            <person name="Sipos G."/>
            <person name="Plett J."/>
            <person name="Nagy L.G."/>
            <person name="Grigoriev I.V."/>
        </authorList>
    </citation>
    <scope>NUCLEOTIDE SEQUENCE</scope>
    <source>
        <strain evidence="1">FPL87.14</strain>
    </source>
</reference>
<accession>A0AA39MEF9</accession>
<comment type="caution">
    <text evidence="1">The sequence shown here is derived from an EMBL/GenBank/DDBJ whole genome shotgun (WGS) entry which is preliminary data.</text>
</comment>
<sequence>MTSPFIDKNDSPGTTSRMKAVTQTHVRISFLETESISVQHQSLESGVWISRDIRFRLANIHKETVFQKIWATGIRYLIKRGKRVRVKFLDEESGSIQSFSKYSLSAPEHRAHTNLVHPLARSNRVLNDRYTGPMKIMYHLDLKMWMKCSRSPFQPGGIHCHKLSFEPQIKVLLVAAILGYIPISITRSCLWSSFEPGPNSGIGETEDASKCLPNADWEVYRLRHGVSHPCTRE</sequence>
<dbReference type="EMBL" id="JAUEPT010000146">
    <property type="protein sequence ID" value="KAK0430505.1"/>
    <property type="molecule type" value="Genomic_DNA"/>
</dbReference>